<name>A0ABW9KJM5_9BACT</name>
<keyword evidence="9 18" id="KW-0630">Potassium</keyword>
<dbReference type="Pfam" id="PF03853">
    <property type="entry name" value="YjeF_N"/>
    <property type="match status" value="1"/>
</dbReference>
<dbReference type="PROSITE" id="PS51385">
    <property type="entry name" value="YJEF_N"/>
    <property type="match status" value="1"/>
</dbReference>
<dbReference type="NCBIfam" id="TIGR00196">
    <property type="entry name" value="yjeF_cterm"/>
    <property type="match status" value="1"/>
</dbReference>
<sequence>MQMVTAAEMAAIDTATAEQAGVPFAELMEHAGAAVARFAQRQFRRARRVVVLCGTGNNGGDGFVAARHLARTGLSVDVIVLGDPAKAQGAAAEAYKALQTSRALPFAVGSVEQVRGLRTKLEDADLLIDAVLGTGFKPPLRELPAALRDLLREVRTPVLSVDLPSGWDADLREQSSPDAFRSDAVITFTAPKPAHLFGHLTTGHFGPVVVAPIGTPESLVRSEERLTWTGASTKLLETPRPMDSNKGMYGHVLVVGGAAGKPGAPSMSSLAALRTGAGLVTAAVARSIQQTVALTTPELMTAALDEAEGGALALSNVSPERLETLLKKISVLAVGPGLGTEGETPAMVQRLVAETTLPLVLDADGLNAFKGKAELLDGSKRTLVLTPHPGEMATLLGVSTKQVQADRLNLARKFATEHQLHLVLKGWRTLVAHPDGRVAVNTTGNPGMAKGGSGDILTGIVAAMLAQFPHEVAGAVEAAVYLHGLAADLAVQRRDERTLLATDTIAHLSDALRYRVQDEDGATWICGVRRRGGRWSAEGRAELD</sequence>
<comment type="catalytic activity">
    <reaction evidence="2 18 19">
        <text>(6R)-NADPHX = (6S)-NADPHX</text>
        <dbReference type="Rhea" id="RHEA:32227"/>
        <dbReference type="ChEBI" id="CHEBI:64076"/>
        <dbReference type="ChEBI" id="CHEBI:64077"/>
        <dbReference type="EC" id="5.1.99.6"/>
    </reaction>
</comment>
<feature type="binding site" evidence="18">
    <location>
        <begin position="133"/>
        <end position="139"/>
    </location>
    <ligand>
        <name>(6S)-NADPHX</name>
        <dbReference type="ChEBI" id="CHEBI:64076"/>
    </ligand>
</feature>
<evidence type="ECO:0000256" key="19">
    <source>
        <dbReference type="PIRNR" id="PIRNR017184"/>
    </source>
</evidence>
<keyword evidence="6 17" id="KW-0547">Nucleotide-binding</keyword>
<feature type="domain" description="YjeF C-terminal" evidence="20">
    <location>
        <begin position="229"/>
        <end position="515"/>
    </location>
</feature>
<keyword evidence="10 17" id="KW-0520">NAD</keyword>
<dbReference type="PANTHER" id="PTHR12592">
    <property type="entry name" value="ATP-DEPENDENT (S)-NAD(P)H-HYDRATE DEHYDRATASE FAMILY MEMBER"/>
    <property type="match status" value="1"/>
</dbReference>
<feature type="binding site" evidence="18">
    <location>
        <position position="58"/>
    </location>
    <ligand>
        <name>K(+)</name>
        <dbReference type="ChEBI" id="CHEBI:29103"/>
    </ligand>
</feature>
<comment type="function">
    <text evidence="18">Catalyzes the epimerization of the S- and R-forms of NAD(P)HX, a damaged form of NAD(P)H that is a result of enzymatic or heat-dependent hydration. This is a prerequisite for the S-specific NAD(P)H-hydrate dehydratase to allow the repair of both epimers of NAD(P)HX.</text>
</comment>
<accession>A0ABW9KJM5</accession>
<comment type="caution">
    <text evidence="22">The sequence shown here is derived from an EMBL/GenBank/DDBJ whole genome shotgun (WGS) entry which is preliminary data.</text>
</comment>
<evidence type="ECO:0000256" key="1">
    <source>
        <dbReference type="ARBA" id="ARBA00000013"/>
    </source>
</evidence>
<feature type="binding site" evidence="18">
    <location>
        <begin position="57"/>
        <end position="61"/>
    </location>
    <ligand>
        <name>(6S)-NADPHX</name>
        <dbReference type="ChEBI" id="CHEBI:64076"/>
    </ligand>
</feature>
<evidence type="ECO:0000256" key="18">
    <source>
        <dbReference type="HAMAP-Rule" id="MF_01966"/>
    </source>
</evidence>
<proteinExistence type="inferred from homology"/>
<evidence type="ECO:0000256" key="10">
    <source>
        <dbReference type="ARBA" id="ARBA00023027"/>
    </source>
</evidence>
<keyword evidence="8 17" id="KW-0521">NADP</keyword>
<evidence type="ECO:0000256" key="15">
    <source>
        <dbReference type="ARBA" id="ARBA00048238"/>
    </source>
</evidence>
<evidence type="ECO:0000256" key="7">
    <source>
        <dbReference type="ARBA" id="ARBA00022840"/>
    </source>
</evidence>
<keyword evidence="12 17" id="KW-0456">Lyase</keyword>
<dbReference type="PANTHER" id="PTHR12592:SF0">
    <property type="entry name" value="ATP-DEPENDENT (S)-NAD(P)H-HYDRATE DEHYDRATASE"/>
    <property type="match status" value="1"/>
</dbReference>
<dbReference type="Proteomes" id="UP001634747">
    <property type="component" value="Unassembled WGS sequence"/>
</dbReference>
<dbReference type="Gene3D" id="3.40.1190.20">
    <property type="match status" value="1"/>
</dbReference>
<feature type="domain" description="YjeF N-terminal" evidence="21">
    <location>
        <begin position="9"/>
        <end position="221"/>
    </location>
</feature>
<keyword evidence="11 18" id="KW-0413">Isomerase</keyword>
<dbReference type="InterPro" id="IPR000631">
    <property type="entry name" value="CARKD"/>
</dbReference>
<feature type="binding site" evidence="18">
    <location>
        <position position="162"/>
    </location>
    <ligand>
        <name>(6S)-NADPHX</name>
        <dbReference type="ChEBI" id="CHEBI:64076"/>
    </ligand>
</feature>
<dbReference type="PIRSF" id="PIRSF017184">
    <property type="entry name" value="Nnr"/>
    <property type="match status" value="1"/>
</dbReference>
<dbReference type="Gene3D" id="3.40.50.10260">
    <property type="entry name" value="YjeF N-terminal domain"/>
    <property type="match status" value="1"/>
</dbReference>
<comment type="subunit">
    <text evidence="17">Homotetramer.</text>
</comment>
<dbReference type="EC" id="5.1.99.6" evidence="19"/>
<dbReference type="NCBIfam" id="TIGR00197">
    <property type="entry name" value="yjeF_nterm"/>
    <property type="match status" value="1"/>
</dbReference>
<protein>
    <recommendedName>
        <fullName evidence="19">Bifunctional NAD(P)H-hydrate repair enzyme</fullName>
    </recommendedName>
    <alternativeName>
        <fullName evidence="19">Nicotinamide nucleotide repair protein</fullName>
    </alternativeName>
    <domain>
        <recommendedName>
            <fullName evidence="19">ADP-dependent (S)-NAD(P)H-hydrate dehydratase</fullName>
            <ecNumber evidence="19">4.2.1.136</ecNumber>
        </recommendedName>
        <alternativeName>
            <fullName evidence="19">ADP-dependent NAD(P)HX dehydratase</fullName>
        </alternativeName>
    </domain>
    <domain>
        <recommendedName>
            <fullName evidence="19">NAD(P)H-hydrate epimerase</fullName>
            <ecNumber evidence="19">5.1.99.6</ecNumber>
        </recommendedName>
    </domain>
</protein>
<evidence type="ECO:0000256" key="11">
    <source>
        <dbReference type="ARBA" id="ARBA00023235"/>
    </source>
</evidence>
<keyword evidence="7 17" id="KW-0067">ATP-binding</keyword>
<comment type="caution">
    <text evidence="18">Lacks conserved residue(s) required for the propagation of feature annotation.</text>
</comment>
<feature type="binding site" evidence="17">
    <location>
        <position position="388"/>
    </location>
    <ligand>
        <name>(6S)-NADPHX</name>
        <dbReference type="ChEBI" id="CHEBI:64076"/>
    </ligand>
</feature>
<feature type="binding site" evidence="17">
    <location>
        <position position="454"/>
    </location>
    <ligand>
        <name>AMP</name>
        <dbReference type="ChEBI" id="CHEBI:456215"/>
    </ligand>
</feature>
<evidence type="ECO:0000256" key="2">
    <source>
        <dbReference type="ARBA" id="ARBA00000909"/>
    </source>
</evidence>
<comment type="catalytic activity">
    <reaction evidence="15 17 19">
        <text>(6S)-NADHX + ADP = AMP + phosphate + NADH + H(+)</text>
        <dbReference type="Rhea" id="RHEA:32223"/>
        <dbReference type="ChEBI" id="CHEBI:15378"/>
        <dbReference type="ChEBI" id="CHEBI:43474"/>
        <dbReference type="ChEBI" id="CHEBI:57945"/>
        <dbReference type="ChEBI" id="CHEBI:64074"/>
        <dbReference type="ChEBI" id="CHEBI:456215"/>
        <dbReference type="ChEBI" id="CHEBI:456216"/>
        <dbReference type="EC" id="4.2.1.136"/>
    </reaction>
</comment>
<organism evidence="22 23">
    <name type="scientific">Terriglobus aquaticus</name>
    <dbReference type="NCBI Taxonomy" id="940139"/>
    <lineage>
        <taxon>Bacteria</taxon>
        <taxon>Pseudomonadati</taxon>
        <taxon>Acidobacteriota</taxon>
        <taxon>Terriglobia</taxon>
        <taxon>Terriglobales</taxon>
        <taxon>Acidobacteriaceae</taxon>
        <taxon>Terriglobus</taxon>
    </lineage>
</organism>
<comment type="function">
    <text evidence="17">Catalyzes the dehydration of the S-form of NAD(P)HX at the expense of ADP, which is converted to AMP. Together with NAD(P)HX epimerase, which catalyzes the epimerization of the S- and R-forms, the enzyme allows the repair of both epimers of NAD(P)HX, a damaged form of NAD(P)H that is a result of enzymatic or heat-dependent hydration.</text>
</comment>
<dbReference type="RefSeq" id="WP_263413162.1">
    <property type="nucleotide sequence ID" value="NZ_BAABBH010000001.1"/>
</dbReference>
<comment type="similarity">
    <text evidence="3 19">In the N-terminal section; belongs to the NnrE/AIBP family.</text>
</comment>
<dbReference type="CDD" id="cd01171">
    <property type="entry name" value="YXKO-related"/>
    <property type="match status" value="1"/>
</dbReference>
<dbReference type="EMBL" id="JBJYXY010000001">
    <property type="protein sequence ID" value="MFN2975307.1"/>
    <property type="molecule type" value="Genomic_DNA"/>
</dbReference>
<evidence type="ECO:0000256" key="14">
    <source>
        <dbReference type="ARBA" id="ARBA00025153"/>
    </source>
</evidence>
<evidence type="ECO:0000313" key="22">
    <source>
        <dbReference type="EMBL" id="MFN2975307.1"/>
    </source>
</evidence>
<evidence type="ECO:0000256" key="13">
    <source>
        <dbReference type="ARBA" id="ARBA00023268"/>
    </source>
</evidence>
<feature type="binding site" evidence="17">
    <location>
        <position position="264"/>
    </location>
    <ligand>
        <name>(6S)-NADPHX</name>
        <dbReference type="ChEBI" id="CHEBI:64076"/>
    </ligand>
</feature>
<dbReference type="PROSITE" id="PS51383">
    <property type="entry name" value="YJEF_C_3"/>
    <property type="match status" value="1"/>
</dbReference>
<dbReference type="InterPro" id="IPR030677">
    <property type="entry name" value="Nnr"/>
</dbReference>
<evidence type="ECO:0000256" key="6">
    <source>
        <dbReference type="ARBA" id="ARBA00022741"/>
    </source>
</evidence>
<dbReference type="InterPro" id="IPR004443">
    <property type="entry name" value="YjeF_N_dom"/>
</dbReference>
<evidence type="ECO:0000259" key="20">
    <source>
        <dbReference type="PROSITE" id="PS51383"/>
    </source>
</evidence>
<feature type="binding site" evidence="17">
    <location>
        <position position="337"/>
    </location>
    <ligand>
        <name>(6S)-NADPHX</name>
        <dbReference type="ChEBI" id="CHEBI:64076"/>
    </ligand>
</feature>
<comment type="catalytic activity">
    <reaction evidence="16 17 19">
        <text>(6S)-NADPHX + ADP = AMP + phosphate + NADPH + H(+)</text>
        <dbReference type="Rhea" id="RHEA:32235"/>
        <dbReference type="ChEBI" id="CHEBI:15378"/>
        <dbReference type="ChEBI" id="CHEBI:43474"/>
        <dbReference type="ChEBI" id="CHEBI:57783"/>
        <dbReference type="ChEBI" id="CHEBI:64076"/>
        <dbReference type="ChEBI" id="CHEBI:456215"/>
        <dbReference type="ChEBI" id="CHEBI:456216"/>
        <dbReference type="EC" id="4.2.1.136"/>
    </reaction>
</comment>
<comment type="similarity">
    <text evidence="18">Belongs to the NnrE/AIBP family.</text>
</comment>
<feature type="binding site" evidence="17">
    <location>
        <position position="455"/>
    </location>
    <ligand>
        <name>(6S)-NADPHX</name>
        <dbReference type="ChEBI" id="CHEBI:64076"/>
    </ligand>
</feature>
<keyword evidence="5 18" id="KW-0479">Metal-binding</keyword>
<dbReference type="HAMAP" id="MF_01965">
    <property type="entry name" value="NADHX_dehydratase"/>
    <property type="match status" value="1"/>
</dbReference>
<dbReference type="SUPFAM" id="SSF53613">
    <property type="entry name" value="Ribokinase-like"/>
    <property type="match status" value="1"/>
</dbReference>
<gene>
    <name evidence="17" type="primary">nnrD</name>
    <name evidence="18" type="synonym">nnrE</name>
    <name evidence="22" type="ORF">ACK2TP_05995</name>
</gene>
<comment type="similarity">
    <text evidence="17">Belongs to the NnrD/CARKD family.</text>
</comment>
<dbReference type="HAMAP" id="MF_01966">
    <property type="entry name" value="NADHX_epimerase"/>
    <property type="match status" value="1"/>
</dbReference>
<evidence type="ECO:0000256" key="9">
    <source>
        <dbReference type="ARBA" id="ARBA00022958"/>
    </source>
</evidence>
<evidence type="ECO:0000256" key="8">
    <source>
        <dbReference type="ARBA" id="ARBA00022857"/>
    </source>
</evidence>
<dbReference type="SUPFAM" id="SSF64153">
    <property type="entry name" value="YjeF N-terminal domain-like"/>
    <property type="match status" value="1"/>
</dbReference>
<evidence type="ECO:0000256" key="4">
    <source>
        <dbReference type="ARBA" id="ARBA00009524"/>
    </source>
</evidence>
<evidence type="ECO:0000256" key="12">
    <source>
        <dbReference type="ARBA" id="ARBA00023239"/>
    </source>
</evidence>
<dbReference type="InterPro" id="IPR029056">
    <property type="entry name" value="Ribokinase-like"/>
</dbReference>
<dbReference type="EC" id="4.2.1.136" evidence="19"/>
<evidence type="ECO:0000259" key="21">
    <source>
        <dbReference type="PROSITE" id="PS51385"/>
    </source>
</evidence>
<comment type="function">
    <text evidence="14 19">Bifunctional enzyme that catalyzes the epimerization of the S- and R-forms of NAD(P)HX and the dehydration of the S-form of NAD(P)HX at the expense of ADP, which is converted to AMP. This allows the repair of both epimers of NAD(P)HX, a damaged form of NAD(P)H that is a result of enzymatic or heat-dependent hydration.</text>
</comment>
<keyword evidence="13" id="KW-0511">Multifunctional enzyme</keyword>
<feature type="binding site" evidence="17">
    <location>
        <begin position="425"/>
        <end position="429"/>
    </location>
    <ligand>
        <name>AMP</name>
        <dbReference type="ChEBI" id="CHEBI:456215"/>
    </ligand>
</feature>
<comment type="catalytic activity">
    <reaction evidence="1 18 19">
        <text>(6R)-NADHX = (6S)-NADHX</text>
        <dbReference type="Rhea" id="RHEA:32215"/>
        <dbReference type="ChEBI" id="CHEBI:64074"/>
        <dbReference type="ChEBI" id="CHEBI:64075"/>
        <dbReference type="EC" id="5.1.99.6"/>
    </reaction>
</comment>
<keyword evidence="23" id="KW-1185">Reference proteome</keyword>
<dbReference type="Pfam" id="PF01256">
    <property type="entry name" value="Carb_kinase"/>
    <property type="match status" value="1"/>
</dbReference>
<comment type="cofactor">
    <cofactor evidence="17">
        <name>Mg(2+)</name>
        <dbReference type="ChEBI" id="CHEBI:18420"/>
    </cofactor>
</comment>
<evidence type="ECO:0000256" key="3">
    <source>
        <dbReference type="ARBA" id="ARBA00006001"/>
    </source>
</evidence>
<evidence type="ECO:0000256" key="5">
    <source>
        <dbReference type="ARBA" id="ARBA00022723"/>
    </source>
</evidence>
<reference evidence="22 23" key="1">
    <citation type="submission" date="2024-12" db="EMBL/GenBank/DDBJ databases">
        <authorList>
            <person name="Lee Y."/>
        </authorList>
    </citation>
    <scope>NUCLEOTIDE SEQUENCE [LARGE SCALE GENOMIC DNA]</scope>
    <source>
        <strain evidence="22 23">03SUJ4</strain>
    </source>
</reference>
<feature type="binding site" evidence="18">
    <location>
        <position position="165"/>
    </location>
    <ligand>
        <name>K(+)</name>
        <dbReference type="ChEBI" id="CHEBI:29103"/>
    </ligand>
</feature>
<comment type="similarity">
    <text evidence="4 19">In the C-terminal section; belongs to the NnrD/CARKD family.</text>
</comment>
<evidence type="ECO:0000256" key="17">
    <source>
        <dbReference type="HAMAP-Rule" id="MF_01965"/>
    </source>
</evidence>
<comment type="cofactor">
    <cofactor evidence="18 19">
        <name>K(+)</name>
        <dbReference type="ChEBI" id="CHEBI:29103"/>
    </cofactor>
    <text evidence="18 19">Binds 1 potassium ion per subunit.</text>
</comment>
<dbReference type="InterPro" id="IPR036652">
    <property type="entry name" value="YjeF_N_dom_sf"/>
</dbReference>
<evidence type="ECO:0000313" key="23">
    <source>
        <dbReference type="Proteomes" id="UP001634747"/>
    </source>
</evidence>
<evidence type="ECO:0000256" key="16">
    <source>
        <dbReference type="ARBA" id="ARBA00049209"/>
    </source>
</evidence>
<feature type="binding site" evidence="18">
    <location>
        <position position="129"/>
    </location>
    <ligand>
        <name>K(+)</name>
        <dbReference type="ChEBI" id="CHEBI:29103"/>
    </ligand>
</feature>